<dbReference type="AlphaFoldDB" id="A0AAU7CJ37"/>
<name>A0AAU7CJ37_9BACT</name>
<proteinExistence type="predicted"/>
<dbReference type="EMBL" id="CP155447">
    <property type="protein sequence ID" value="XBH05060.1"/>
    <property type="molecule type" value="Genomic_DNA"/>
</dbReference>
<evidence type="ECO:0000313" key="1">
    <source>
        <dbReference type="EMBL" id="XBH05060.1"/>
    </source>
</evidence>
<dbReference type="RefSeq" id="WP_406697854.1">
    <property type="nucleotide sequence ID" value="NZ_CP155447.1"/>
</dbReference>
<protein>
    <submittedName>
        <fullName evidence="1">Uncharacterized protein</fullName>
    </submittedName>
</protein>
<sequence>MSDRLALANSHQHQALVLLKRYFTERDESLLKGPDGLAASFQAYMDDFEEFRKLREAYFKAHQLTVQKP</sequence>
<accession>A0AAU7CJ37</accession>
<organism evidence="1">
    <name type="scientific">Singulisphaera sp. Ch08</name>
    <dbReference type="NCBI Taxonomy" id="3120278"/>
    <lineage>
        <taxon>Bacteria</taxon>
        <taxon>Pseudomonadati</taxon>
        <taxon>Planctomycetota</taxon>
        <taxon>Planctomycetia</taxon>
        <taxon>Isosphaerales</taxon>
        <taxon>Isosphaeraceae</taxon>
        <taxon>Singulisphaera</taxon>
    </lineage>
</organism>
<reference evidence="1" key="1">
    <citation type="submission" date="2024-05" db="EMBL/GenBank/DDBJ databases">
        <title>Planctomycetes of the genus Singulisphaera possess chitinolytic capabilities.</title>
        <authorList>
            <person name="Ivanova A."/>
        </authorList>
    </citation>
    <scope>NUCLEOTIDE SEQUENCE</scope>
    <source>
        <strain evidence="1">Ch08T</strain>
    </source>
</reference>
<gene>
    <name evidence="1" type="ORF">V5E97_03305</name>
</gene>